<dbReference type="CDD" id="cd06225">
    <property type="entry name" value="HAMP"/>
    <property type="match status" value="1"/>
</dbReference>
<dbReference type="GO" id="GO:0004888">
    <property type="term" value="F:transmembrane signaling receptor activity"/>
    <property type="evidence" value="ECO:0007669"/>
    <property type="project" value="InterPro"/>
</dbReference>
<reference evidence="14" key="1">
    <citation type="submission" date="2016-07" db="EMBL/GenBank/DDBJ databases">
        <title>Phaeobacter portensis sp. nov., a tropodithietic acid producing bacterium isolated from a German harbor.</title>
        <authorList>
            <person name="Freese H.M."/>
            <person name="Bunk B."/>
            <person name="Breider S."/>
            <person name="Brinkhoff T."/>
        </authorList>
    </citation>
    <scope>NUCLEOTIDE SEQUENCE [LARGE SCALE GENOMIC DNA]</scope>
    <source>
        <strain evidence="14">P97</strain>
    </source>
</reference>
<evidence type="ECO:0000256" key="2">
    <source>
        <dbReference type="ARBA" id="ARBA00022475"/>
    </source>
</evidence>
<feature type="domain" description="HAMP" evidence="12">
    <location>
        <begin position="284"/>
        <end position="327"/>
    </location>
</feature>
<dbReference type="RefSeq" id="WP_072504026.1">
    <property type="nucleotide sequence ID" value="NZ_CP016364.1"/>
</dbReference>
<keyword evidence="2" id="KW-1003">Cell membrane</keyword>
<evidence type="ECO:0000256" key="3">
    <source>
        <dbReference type="ARBA" id="ARBA00022500"/>
    </source>
</evidence>
<evidence type="ECO:0000256" key="1">
    <source>
        <dbReference type="ARBA" id="ARBA00004651"/>
    </source>
</evidence>
<dbReference type="FunFam" id="1.10.287.950:FF:000001">
    <property type="entry name" value="Methyl-accepting chemotaxis sensory transducer"/>
    <property type="match status" value="1"/>
</dbReference>
<dbReference type="KEGG" id="php:PhaeoP97_00868"/>
<dbReference type="STRING" id="1844006.PhaeoP97_00868"/>
<evidence type="ECO:0000256" key="10">
    <source>
        <dbReference type="SAM" id="Phobius"/>
    </source>
</evidence>
<keyword evidence="8" id="KW-0807">Transducer</keyword>
<dbReference type="PROSITE" id="PS50885">
    <property type="entry name" value="HAMP"/>
    <property type="match status" value="2"/>
</dbReference>
<feature type="transmembrane region" description="Helical" evidence="10">
    <location>
        <begin position="193"/>
        <end position="211"/>
    </location>
</feature>
<dbReference type="Pfam" id="PF00015">
    <property type="entry name" value="MCPsignal"/>
    <property type="match status" value="1"/>
</dbReference>
<name>A0A1L3I2G4_9RHOB</name>
<dbReference type="EMBL" id="CP016364">
    <property type="protein sequence ID" value="APG46300.1"/>
    <property type="molecule type" value="Genomic_DNA"/>
</dbReference>
<evidence type="ECO:0000256" key="9">
    <source>
        <dbReference type="SAM" id="MobiDB-lite"/>
    </source>
</evidence>
<keyword evidence="3" id="KW-0145">Chemotaxis</keyword>
<gene>
    <name evidence="13" type="ORF">PhaeoP97_00868</name>
</gene>
<feature type="transmembrane region" description="Helical" evidence="10">
    <location>
        <begin position="12"/>
        <end position="32"/>
    </location>
</feature>
<dbReference type="OrthoDB" id="354287at2"/>
<evidence type="ECO:0000256" key="7">
    <source>
        <dbReference type="ARBA" id="ARBA00029447"/>
    </source>
</evidence>
<comment type="subcellular location">
    <subcellularLocation>
        <location evidence="1">Cell membrane</location>
        <topology evidence="1">Multi-pass membrane protein</topology>
    </subcellularLocation>
</comment>
<evidence type="ECO:0000259" key="11">
    <source>
        <dbReference type="PROSITE" id="PS50111"/>
    </source>
</evidence>
<evidence type="ECO:0000259" key="12">
    <source>
        <dbReference type="PROSITE" id="PS50885"/>
    </source>
</evidence>
<dbReference type="SUPFAM" id="SSF58104">
    <property type="entry name" value="Methyl-accepting chemotaxis protein (MCP) signaling domain"/>
    <property type="match status" value="1"/>
</dbReference>
<sequence>MPSILFRLPIRIYAVVAMALALSVLLTVLLLSRAVDNAHAMRERELHNIIDTSISLLADLEAQVKSKQLTPEEARAQGRELLEKIRFETSGYLFAFDQDMIVRAHPMVPDWVGTNRSGFEDVKGMKVFQELGKVAASDGAGSVRYWFQKPGETTPEQKIGYVQSFRPWGWIIGTGSYLSDIEADLAQMRNESMITLGVSLILLLIASTVLLRSVTGPINGLKARMATMADGDTNADVPYTKARSEIGEIARTLEAFRGTLQQQSALKDQQQIRDAERADVVSIISSRLATLSNGDLTVRIKETLPEDYVQLQRDFNRTAETLSATVTQVVDTAESIRNGAGEISQASDDLSNRTESQAATLEETAAALDEMTASVKSAAEGARSVETIMQEAKQEAETSGTVVQSAVSAMTEIEQSSTHISQIISVIDDIAFQTNLLALNAGVEAARAGEAGKGFAVVASEVRALAQRSSDAAMEIKTLIGDSTKQVERGVDLVGKTGEALQGIVERVSHISQLVSGIATGASEQSTGLHEINTGVTQLDQVTQQNAAMVEEATAAGHMLNADASKLAELVAHFKVAVGAAPARNTSASPAPAPQAMNTAARANETPSAPSAHGDDWDIEAMTPQPAKAPEKAMTSAATSGNAAKDIWQDF</sequence>
<comment type="similarity">
    <text evidence="7">Belongs to the methyl-accepting chemotaxis (MCP) protein family.</text>
</comment>
<dbReference type="PRINTS" id="PR00260">
    <property type="entry name" value="CHEMTRNSDUCR"/>
</dbReference>
<dbReference type="Proteomes" id="UP000183859">
    <property type="component" value="Chromosome"/>
</dbReference>
<dbReference type="InterPro" id="IPR033480">
    <property type="entry name" value="sCache_2"/>
</dbReference>
<dbReference type="PANTHER" id="PTHR43531">
    <property type="entry name" value="PROTEIN ICFG"/>
    <property type="match status" value="1"/>
</dbReference>
<dbReference type="InterPro" id="IPR004089">
    <property type="entry name" value="MCPsignal_dom"/>
</dbReference>
<keyword evidence="14" id="KW-1185">Reference proteome</keyword>
<feature type="domain" description="HAMP" evidence="12">
    <location>
        <begin position="212"/>
        <end position="265"/>
    </location>
</feature>
<dbReference type="GO" id="GO:0005886">
    <property type="term" value="C:plasma membrane"/>
    <property type="evidence" value="ECO:0007669"/>
    <property type="project" value="UniProtKB-SubCell"/>
</dbReference>
<keyword evidence="6 10" id="KW-0472">Membrane</keyword>
<dbReference type="AlphaFoldDB" id="A0A1L3I2G4"/>
<dbReference type="GO" id="GO:0006935">
    <property type="term" value="P:chemotaxis"/>
    <property type="evidence" value="ECO:0007669"/>
    <property type="project" value="UniProtKB-KW"/>
</dbReference>
<evidence type="ECO:0000256" key="8">
    <source>
        <dbReference type="PROSITE-ProRule" id="PRU00284"/>
    </source>
</evidence>
<dbReference type="CDD" id="cd11386">
    <property type="entry name" value="MCP_signal"/>
    <property type="match status" value="1"/>
</dbReference>
<dbReference type="Gene3D" id="1.10.287.950">
    <property type="entry name" value="Methyl-accepting chemotaxis protein"/>
    <property type="match status" value="1"/>
</dbReference>
<dbReference type="Gene3D" id="3.30.450.20">
    <property type="entry name" value="PAS domain"/>
    <property type="match status" value="1"/>
</dbReference>
<accession>A0A1L3I2G4</accession>
<dbReference type="Pfam" id="PF00672">
    <property type="entry name" value="HAMP"/>
    <property type="match status" value="1"/>
</dbReference>
<evidence type="ECO:0000256" key="6">
    <source>
        <dbReference type="ARBA" id="ARBA00023136"/>
    </source>
</evidence>
<evidence type="ECO:0000256" key="4">
    <source>
        <dbReference type="ARBA" id="ARBA00022692"/>
    </source>
</evidence>
<dbReference type="SMART" id="SM01049">
    <property type="entry name" value="Cache_2"/>
    <property type="match status" value="1"/>
</dbReference>
<keyword evidence="4 10" id="KW-0812">Transmembrane</keyword>
<keyword evidence="5 10" id="KW-1133">Transmembrane helix</keyword>
<dbReference type="SUPFAM" id="SSF158472">
    <property type="entry name" value="HAMP domain-like"/>
    <property type="match status" value="1"/>
</dbReference>
<evidence type="ECO:0000256" key="5">
    <source>
        <dbReference type="ARBA" id="ARBA00022989"/>
    </source>
</evidence>
<dbReference type="Gene3D" id="6.10.340.10">
    <property type="match status" value="1"/>
</dbReference>
<dbReference type="PANTHER" id="PTHR43531:SF11">
    <property type="entry name" value="METHYL-ACCEPTING CHEMOTAXIS PROTEIN 3"/>
    <property type="match status" value="1"/>
</dbReference>
<organism evidence="13 14">
    <name type="scientific">Phaeobacter porticola</name>
    <dbReference type="NCBI Taxonomy" id="1844006"/>
    <lineage>
        <taxon>Bacteria</taxon>
        <taxon>Pseudomonadati</taxon>
        <taxon>Pseudomonadota</taxon>
        <taxon>Alphaproteobacteria</taxon>
        <taxon>Rhodobacterales</taxon>
        <taxon>Roseobacteraceae</taxon>
        <taxon>Phaeobacter</taxon>
    </lineage>
</organism>
<proteinExistence type="inferred from homology"/>
<dbReference type="SMART" id="SM00304">
    <property type="entry name" value="HAMP"/>
    <property type="match status" value="2"/>
</dbReference>
<protein>
    <submittedName>
        <fullName evidence="13">Methyl-accepting chemotaxis sensory transducer with Cache sensor</fullName>
    </submittedName>
</protein>
<evidence type="ECO:0000313" key="13">
    <source>
        <dbReference type="EMBL" id="APG46300.1"/>
    </source>
</evidence>
<dbReference type="InterPro" id="IPR003660">
    <property type="entry name" value="HAMP_dom"/>
</dbReference>
<feature type="domain" description="Methyl-accepting transducer" evidence="11">
    <location>
        <begin position="332"/>
        <end position="561"/>
    </location>
</feature>
<dbReference type="PROSITE" id="PS50111">
    <property type="entry name" value="CHEMOTAXIS_TRANSDUC_2"/>
    <property type="match status" value="1"/>
</dbReference>
<evidence type="ECO:0000313" key="14">
    <source>
        <dbReference type="Proteomes" id="UP000183859"/>
    </source>
</evidence>
<dbReference type="GO" id="GO:0007165">
    <property type="term" value="P:signal transduction"/>
    <property type="evidence" value="ECO:0007669"/>
    <property type="project" value="UniProtKB-KW"/>
</dbReference>
<dbReference type="SMART" id="SM00283">
    <property type="entry name" value="MA"/>
    <property type="match status" value="1"/>
</dbReference>
<feature type="region of interest" description="Disordered" evidence="9">
    <location>
        <begin position="584"/>
        <end position="651"/>
    </location>
</feature>
<dbReference type="Pfam" id="PF17200">
    <property type="entry name" value="sCache_2"/>
    <property type="match status" value="1"/>
</dbReference>
<dbReference type="InterPro" id="IPR051310">
    <property type="entry name" value="MCP_chemotaxis"/>
</dbReference>
<dbReference type="InterPro" id="IPR004090">
    <property type="entry name" value="Chemotax_Me-accpt_rcpt"/>
</dbReference>